<accession>A0A5E6Y461</accession>
<protein>
    <recommendedName>
        <fullName evidence="1">DUF2126 domain-containing protein</fullName>
    </recommendedName>
</protein>
<evidence type="ECO:0000259" key="1">
    <source>
        <dbReference type="Pfam" id="PF09899"/>
    </source>
</evidence>
<gene>
    <name evidence="2" type="ORF">PS624_05953</name>
</gene>
<name>A0A5E6Y461_PSEFL</name>
<reference evidence="2 3" key="1">
    <citation type="submission" date="2019-09" db="EMBL/GenBank/DDBJ databases">
        <authorList>
            <person name="Chandra G."/>
            <person name="Truman W A."/>
        </authorList>
    </citation>
    <scope>NUCLEOTIDE SEQUENCE [LARGE SCALE GENOMIC DNA]</scope>
    <source>
        <strain evidence="2">PS624</strain>
    </source>
</reference>
<dbReference type="Pfam" id="PF09899">
    <property type="entry name" value="DUF2126"/>
    <property type="match status" value="1"/>
</dbReference>
<feature type="domain" description="DUF2126" evidence="1">
    <location>
        <begin position="1"/>
        <end position="426"/>
    </location>
</feature>
<organism evidence="2 3">
    <name type="scientific">Pseudomonas fluorescens</name>
    <dbReference type="NCBI Taxonomy" id="294"/>
    <lineage>
        <taxon>Bacteria</taxon>
        <taxon>Pseudomonadati</taxon>
        <taxon>Pseudomonadota</taxon>
        <taxon>Gammaproteobacteria</taxon>
        <taxon>Pseudomonadales</taxon>
        <taxon>Pseudomonadaceae</taxon>
        <taxon>Pseudomonas</taxon>
    </lineage>
</organism>
<evidence type="ECO:0000313" key="2">
    <source>
        <dbReference type="EMBL" id="VVN47644.1"/>
    </source>
</evidence>
<dbReference type="InterPro" id="IPR018667">
    <property type="entry name" value="DUF2126"/>
</dbReference>
<dbReference type="AlphaFoldDB" id="A0A5E6Y461"/>
<sequence length="428" mass="48292">MQPSANGDQLVERTDFLYEEARQTRLTTEKFMIDGRHTGTGGGNHFVLGGATPADSPFLRRPDLLRSLISYWHNHPSLSYLFSGLFIGPTSQAPRVDEARNDALYELEIAFAQMPEPGEECAPWLVDRLLRNLLIDVTGNTHRAEFCIDKLYSPDGATGRLGLLELRAFEMPPHARMSLAQQLLLRALVARFWREPYAPPKLARWGTELHDRFLLPHFIEQDFADVIVELNNAGYPLRAEWFAAHMEFRFPKVGDYAVNGIELELRQALEPWHVLGEEGAAGGTVRYVDSSLERLQVKLKGLPPQRYLLTCNGIAVPLHPTGRVGEFVAGVRYRAWQPSNCLQPTIPVHAPLVFDLLDTWMGRSLGGCQYHVAHPGGRNYETLPVNANEAESRRMARFFRVGHTPGKLPVPNVEISDELPMTIDLRRF</sequence>
<dbReference type="Proteomes" id="UP000326241">
    <property type="component" value="Unassembled WGS sequence"/>
</dbReference>
<proteinExistence type="predicted"/>
<dbReference type="EMBL" id="CABVGZ010000140">
    <property type="protein sequence ID" value="VVN47644.1"/>
    <property type="molecule type" value="Genomic_DNA"/>
</dbReference>
<evidence type="ECO:0000313" key="3">
    <source>
        <dbReference type="Proteomes" id="UP000326241"/>
    </source>
</evidence>